<protein>
    <submittedName>
        <fullName evidence="1">YaaL family protein</fullName>
    </submittedName>
</protein>
<evidence type="ECO:0000313" key="1">
    <source>
        <dbReference type="EMBL" id="MFC5464501.1"/>
    </source>
</evidence>
<reference evidence="2" key="1">
    <citation type="journal article" date="2019" name="Int. J. Syst. Evol. Microbiol.">
        <title>The Global Catalogue of Microorganisms (GCM) 10K type strain sequencing project: providing services to taxonomists for standard genome sequencing and annotation.</title>
        <authorList>
            <consortium name="The Broad Institute Genomics Platform"/>
            <consortium name="The Broad Institute Genome Sequencing Center for Infectious Disease"/>
            <person name="Wu L."/>
            <person name="Ma J."/>
        </authorList>
    </citation>
    <scope>NUCLEOTIDE SEQUENCE [LARGE SCALE GENOMIC DNA]</scope>
    <source>
        <strain evidence="2">CGMCC 1.12237</strain>
    </source>
</reference>
<proteinExistence type="predicted"/>
<gene>
    <name evidence="1" type="ORF">ACFPM4_07010</name>
</gene>
<dbReference type="RefSeq" id="WP_144928842.1">
    <property type="nucleotide sequence ID" value="NZ_JBHSMC010000007.1"/>
</dbReference>
<dbReference type="EMBL" id="JBHSMC010000007">
    <property type="protein sequence ID" value="MFC5464501.1"/>
    <property type="molecule type" value="Genomic_DNA"/>
</dbReference>
<sequence length="69" mass="8570">MFQKKKLRKEYDQRLLNLMESTKRDWLQLTQMEQLSYDRSDDLRCLTLLAKTKHFYLFQEAKKRKISIK</sequence>
<accession>A0ABW0LGP8</accession>
<name>A0ABW0LGP8_9BACI</name>
<dbReference type="InterPro" id="IPR019644">
    <property type="entry name" value="DUF2508"/>
</dbReference>
<keyword evidence="2" id="KW-1185">Reference proteome</keyword>
<dbReference type="Pfam" id="PF10704">
    <property type="entry name" value="DUF2508"/>
    <property type="match status" value="1"/>
</dbReference>
<dbReference type="Proteomes" id="UP001596147">
    <property type="component" value="Unassembled WGS sequence"/>
</dbReference>
<comment type="caution">
    <text evidence="1">The sequence shown here is derived from an EMBL/GenBank/DDBJ whole genome shotgun (WGS) entry which is preliminary data.</text>
</comment>
<organism evidence="1 2">
    <name type="scientific">Lederbergia graminis</name>
    <dbReference type="NCBI Taxonomy" id="735518"/>
    <lineage>
        <taxon>Bacteria</taxon>
        <taxon>Bacillati</taxon>
        <taxon>Bacillota</taxon>
        <taxon>Bacilli</taxon>
        <taxon>Bacillales</taxon>
        <taxon>Bacillaceae</taxon>
        <taxon>Lederbergia</taxon>
    </lineage>
</organism>
<evidence type="ECO:0000313" key="2">
    <source>
        <dbReference type="Proteomes" id="UP001596147"/>
    </source>
</evidence>